<sequence>MIAVTTNLKSGDYSAVPGTLIGALATKLGLSVRNLAKNKDVDLRVNFNCWVSGYLPDNMPFNRLVCFESGGQAPHTITQAPRYTIAGPTGSKYVVQAGIRFASMQDEEDEKLPAQISSIFRAMMPIFNDKEMTVITPLLAAGNQGHAEDLALRSIVTASCNWIRAGLPLKCLKIVVYTNNPASLSPAQNDLLEIFSKLQKKWKDIEQTKKEKKYDVCISFCKEDNTLAEQIRKGLQKFDSSIVVYSEDLVHDYGQVWQEEIFDIMIHSRRVVAVLTPDYIAQSECLEQYNIALCCNRLTSRDILTPFYMKTVDMLPSYMTLVQYTECRVRHDGETAEGKIITACSLLIKHLDADMQTEPTSKTSHHNQDEMNSNYDVFISYAHKNPELPHHLHRALQDADPDMKIFFDTSELRAGKIWQEALYEAVDQAKCVIAMLSSAYFNSTVCQEEYNIALARFLSQDGIILIPVLAEEDVEEIPASFSVVPILDMRSSRRADQITLARIIDKWLCYKKPDLRFSRPSHPLPFQNVLEAWRMKDFNNRFIFNEVKSN</sequence>
<dbReference type="EMBL" id="PZQS01000004">
    <property type="protein sequence ID" value="PVD32349.1"/>
    <property type="molecule type" value="Genomic_DNA"/>
</dbReference>
<evidence type="ECO:0000256" key="4">
    <source>
        <dbReference type="ARBA" id="ARBA00047304"/>
    </source>
</evidence>
<dbReference type="GO" id="GO:0007165">
    <property type="term" value="P:signal transduction"/>
    <property type="evidence" value="ECO:0007669"/>
    <property type="project" value="InterPro"/>
</dbReference>
<organism evidence="6 7">
    <name type="scientific">Pomacea canaliculata</name>
    <name type="common">Golden apple snail</name>
    <dbReference type="NCBI Taxonomy" id="400727"/>
    <lineage>
        <taxon>Eukaryota</taxon>
        <taxon>Metazoa</taxon>
        <taxon>Spiralia</taxon>
        <taxon>Lophotrochozoa</taxon>
        <taxon>Mollusca</taxon>
        <taxon>Gastropoda</taxon>
        <taxon>Caenogastropoda</taxon>
        <taxon>Architaenioglossa</taxon>
        <taxon>Ampullarioidea</taxon>
        <taxon>Ampullariidae</taxon>
        <taxon>Pomacea</taxon>
    </lineage>
</organism>
<evidence type="ECO:0000313" key="6">
    <source>
        <dbReference type="EMBL" id="PVD32349.1"/>
    </source>
</evidence>
<protein>
    <recommendedName>
        <fullName evidence="1">ADP-ribosyl cyclase/cyclic ADP-ribose hydrolase</fullName>
        <ecNumber evidence="1">3.2.2.6</ecNumber>
    </recommendedName>
</protein>
<dbReference type="PANTHER" id="PTHR32009:SF39">
    <property type="entry name" value="TIR DOMAIN-CONTAINING PROTEIN"/>
    <property type="match status" value="1"/>
</dbReference>
<evidence type="ECO:0000313" key="7">
    <source>
        <dbReference type="Proteomes" id="UP000245119"/>
    </source>
</evidence>
<gene>
    <name evidence="6" type="ORF">C0Q70_07782</name>
</gene>
<dbReference type="SMART" id="SM00255">
    <property type="entry name" value="TIR"/>
    <property type="match status" value="2"/>
</dbReference>
<keyword evidence="7" id="KW-1185">Reference proteome</keyword>
<accession>A0A2T7PG08</accession>
<dbReference type="InterPro" id="IPR035897">
    <property type="entry name" value="Toll_tir_struct_dom_sf"/>
</dbReference>
<feature type="domain" description="TIR" evidence="5">
    <location>
        <begin position="373"/>
        <end position="512"/>
    </location>
</feature>
<comment type="catalytic activity">
    <reaction evidence="4">
        <text>NAD(+) + H2O = ADP-D-ribose + nicotinamide + H(+)</text>
        <dbReference type="Rhea" id="RHEA:16301"/>
        <dbReference type="ChEBI" id="CHEBI:15377"/>
        <dbReference type="ChEBI" id="CHEBI:15378"/>
        <dbReference type="ChEBI" id="CHEBI:17154"/>
        <dbReference type="ChEBI" id="CHEBI:57540"/>
        <dbReference type="ChEBI" id="CHEBI:57967"/>
        <dbReference type="EC" id="3.2.2.6"/>
    </reaction>
    <physiologicalReaction direction="left-to-right" evidence="4">
        <dbReference type="Rhea" id="RHEA:16302"/>
    </physiologicalReaction>
</comment>
<keyword evidence="2" id="KW-0378">Hydrolase</keyword>
<comment type="caution">
    <text evidence="6">The sequence shown here is derived from an EMBL/GenBank/DDBJ whole genome shotgun (WGS) entry which is preliminary data.</text>
</comment>
<name>A0A2T7PG08_POMCA</name>
<dbReference type="AlphaFoldDB" id="A0A2T7PG08"/>
<keyword evidence="3" id="KW-0520">NAD</keyword>
<dbReference type="GO" id="GO:0061809">
    <property type="term" value="F:NAD+ nucleosidase activity, cyclic ADP-ribose generating"/>
    <property type="evidence" value="ECO:0007669"/>
    <property type="project" value="UniProtKB-EC"/>
</dbReference>
<dbReference type="SUPFAM" id="SSF52200">
    <property type="entry name" value="Toll/Interleukin receptor TIR domain"/>
    <property type="match status" value="2"/>
</dbReference>
<evidence type="ECO:0000259" key="5">
    <source>
        <dbReference type="PROSITE" id="PS50104"/>
    </source>
</evidence>
<dbReference type="Gene3D" id="3.40.50.10140">
    <property type="entry name" value="Toll/interleukin-1 receptor homology (TIR) domain"/>
    <property type="match status" value="2"/>
</dbReference>
<dbReference type="EC" id="3.2.2.6" evidence="1"/>
<dbReference type="Pfam" id="PF13676">
    <property type="entry name" value="TIR_2"/>
    <property type="match status" value="2"/>
</dbReference>
<proteinExistence type="predicted"/>
<evidence type="ECO:0000256" key="3">
    <source>
        <dbReference type="ARBA" id="ARBA00023027"/>
    </source>
</evidence>
<feature type="domain" description="TIR" evidence="5">
    <location>
        <begin position="212"/>
        <end position="355"/>
    </location>
</feature>
<dbReference type="OrthoDB" id="10037120at2759"/>
<evidence type="ECO:0000256" key="2">
    <source>
        <dbReference type="ARBA" id="ARBA00022801"/>
    </source>
</evidence>
<reference evidence="6 7" key="1">
    <citation type="submission" date="2018-04" db="EMBL/GenBank/DDBJ databases">
        <title>The genome of golden apple snail Pomacea canaliculata provides insight into stress tolerance and invasive adaptation.</title>
        <authorList>
            <person name="Liu C."/>
            <person name="Liu B."/>
            <person name="Ren Y."/>
            <person name="Zhang Y."/>
            <person name="Wang H."/>
            <person name="Li S."/>
            <person name="Jiang F."/>
            <person name="Yin L."/>
            <person name="Zhang G."/>
            <person name="Qian W."/>
            <person name="Fan W."/>
        </authorList>
    </citation>
    <scope>NUCLEOTIDE SEQUENCE [LARGE SCALE GENOMIC DNA]</scope>
    <source>
        <strain evidence="6">SZHN2017</strain>
        <tissue evidence="6">Muscle</tissue>
    </source>
</reference>
<dbReference type="PROSITE" id="PS50104">
    <property type="entry name" value="TIR"/>
    <property type="match status" value="2"/>
</dbReference>
<evidence type="ECO:0000256" key="1">
    <source>
        <dbReference type="ARBA" id="ARBA00011982"/>
    </source>
</evidence>
<dbReference type="Proteomes" id="UP000245119">
    <property type="component" value="Linkage Group LG4"/>
</dbReference>
<dbReference type="PANTHER" id="PTHR32009">
    <property type="entry name" value="TMV RESISTANCE PROTEIN N-LIKE"/>
    <property type="match status" value="1"/>
</dbReference>
<dbReference type="InterPro" id="IPR000157">
    <property type="entry name" value="TIR_dom"/>
</dbReference>